<sequence length="576" mass="65702">MRLIKTSSLDRPEGLVFEQFHSGRLPSYAILSHTWGDDEVTWDDFQKGTATQKPRFRKIRHSCLQATSEGFEWIWIDSACIDKSSSAELSEAINSMYQWYQQAEICYAYLEGVSATVDATLSTGEFAKCKWFTRGWTLQELLAPRDVIFYSEDWCKIGTKAELCDNLSVITGIDQDILVGTKPLNSASVAKRMSWAAYRETTRVEDIAYCLMGIFDVNMPMLYGEGSKAFLRLQEEIMKQSDDQSIFAWVNLEVPPDTLHGLLADSPRDFAHSNTIFPYPDWELRPPYQLTQRGLRIELPMVPHDDGSEIVYIAAIDCPSPPDYEDWSFLALYLKKNPYESHQYSRVRLGQLGKVRVRGQRQEIYVKQNVSAFSSLSLFPHHVFQLRRGPSVKEYKISVLYRDPKRKGGPPDMMQSSKADVRAWLHHPYTATFTAPKTAGGFVCGLVFERVADNERIVVLLGTMDEMRVGYCAIELPPESDDDTKLTFAVLQNRFRPGEVSELRYNNLTVDSEMAIFNGSKYYLIDIGLRATGTRNLLDIIMGGRDESHRDGTGTGKKQEKNAPRIRKFLSRSRLR</sequence>
<dbReference type="OrthoDB" id="20872at2759"/>
<dbReference type="InterPro" id="IPR058525">
    <property type="entry name" value="DUF8212"/>
</dbReference>
<evidence type="ECO:0000313" key="4">
    <source>
        <dbReference type="Proteomes" id="UP000813444"/>
    </source>
</evidence>
<dbReference type="Pfam" id="PF06985">
    <property type="entry name" value="HET"/>
    <property type="match status" value="1"/>
</dbReference>
<name>A0A8K0WTR6_9HYPO</name>
<dbReference type="EMBL" id="JAGPNK010000004">
    <property type="protein sequence ID" value="KAH7323104.1"/>
    <property type="molecule type" value="Genomic_DNA"/>
</dbReference>
<accession>A0A8K0WTR6</accession>
<reference evidence="3" key="1">
    <citation type="journal article" date="2021" name="Nat. Commun.">
        <title>Genetic determinants of endophytism in the Arabidopsis root mycobiome.</title>
        <authorList>
            <person name="Mesny F."/>
            <person name="Miyauchi S."/>
            <person name="Thiergart T."/>
            <person name="Pickel B."/>
            <person name="Atanasova L."/>
            <person name="Karlsson M."/>
            <person name="Huettel B."/>
            <person name="Barry K.W."/>
            <person name="Haridas S."/>
            <person name="Chen C."/>
            <person name="Bauer D."/>
            <person name="Andreopoulos W."/>
            <person name="Pangilinan J."/>
            <person name="LaButti K."/>
            <person name="Riley R."/>
            <person name="Lipzen A."/>
            <person name="Clum A."/>
            <person name="Drula E."/>
            <person name="Henrissat B."/>
            <person name="Kohler A."/>
            <person name="Grigoriev I.V."/>
            <person name="Martin F.M."/>
            <person name="Hacquard S."/>
        </authorList>
    </citation>
    <scope>NUCLEOTIDE SEQUENCE</scope>
    <source>
        <strain evidence="3">MPI-CAGE-CH-0235</strain>
    </source>
</reference>
<comment type="caution">
    <text evidence="3">The sequence shown here is derived from an EMBL/GenBank/DDBJ whole genome shotgun (WGS) entry which is preliminary data.</text>
</comment>
<dbReference type="AlphaFoldDB" id="A0A8K0WTR6"/>
<dbReference type="InterPro" id="IPR010730">
    <property type="entry name" value="HET"/>
</dbReference>
<dbReference type="PANTHER" id="PTHR10622:SF10">
    <property type="entry name" value="HET DOMAIN-CONTAINING PROTEIN"/>
    <property type="match status" value="1"/>
</dbReference>
<protein>
    <submittedName>
        <fullName evidence="3">Heterokaryon incompatibility protein-domain-containing protein</fullName>
    </submittedName>
</protein>
<evidence type="ECO:0000259" key="1">
    <source>
        <dbReference type="Pfam" id="PF06985"/>
    </source>
</evidence>
<organism evidence="3 4">
    <name type="scientific">Stachybotrys elegans</name>
    <dbReference type="NCBI Taxonomy" id="80388"/>
    <lineage>
        <taxon>Eukaryota</taxon>
        <taxon>Fungi</taxon>
        <taxon>Dikarya</taxon>
        <taxon>Ascomycota</taxon>
        <taxon>Pezizomycotina</taxon>
        <taxon>Sordariomycetes</taxon>
        <taxon>Hypocreomycetidae</taxon>
        <taxon>Hypocreales</taxon>
        <taxon>Stachybotryaceae</taxon>
        <taxon>Stachybotrys</taxon>
    </lineage>
</organism>
<proteinExistence type="predicted"/>
<dbReference type="PANTHER" id="PTHR10622">
    <property type="entry name" value="HET DOMAIN-CONTAINING PROTEIN"/>
    <property type="match status" value="1"/>
</dbReference>
<feature type="domain" description="Heterokaryon incompatibility" evidence="1">
    <location>
        <begin position="28"/>
        <end position="116"/>
    </location>
</feature>
<keyword evidence="4" id="KW-1185">Reference proteome</keyword>
<dbReference type="Proteomes" id="UP000813444">
    <property type="component" value="Unassembled WGS sequence"/>
</dbReference>
<evidence type="ECO:0000259" key="2">
    <source>
        <dbReference type="Pfam" id="PF26640"/>
    </source>
</evidence>
<dbReference type="Pfam" id="PF26640">
    <property type="entry name" value="DUF8212"/>
    <property type="match status" value="1"/>
</dbReference>
<evidence type="ECO:0000313" key="3">
    <source>
        <dbReference type="EMBL" id="KAH7323104.1"/>
    </source>
</evidence>
<gene>
    <name evidence="3" type="ORF">B0I35DRAFT_427128</name>
</gene>
<feature type="domain" description="DUF8212" evidence="2">
    <location>
        <begin position="228"/>
        <end position="263"/>
    </location>
</feature>